<dbReference type="InterPro" id="IPR035897">
    <property type="entry name" value="Toll_tir_struct_dom_sf"/>
</dbReference>
<dbReference type="PANTHER" id="PTHR11017:SF570">
    <property type="entry name" value="DISEASE RESISTANCE PROTEIN (TIR-NBS CLASS)-RELATED"/>
    <property type="match status" value="1"/>
</dbReference>
<dbReference type="Gene3D" id="3.80.10.10">
    <property type="entry name" value="Ribonuclease Inhibitor"/>
    <property type="match status" value="1"/>
</dbReference>
<dbReference type="GO" id="GO:0006952">
    <property type="term" value="P:defense response"/>
    <property type="evidence" value="ECO:0007669"/>
    <property type="project" value="UniProtKB-KW"/>
</dbReference>
<dbReference type="AlphaFoldDB" id="A0ABD3KRT4"/>
<dbReference type="InterPro" id="IPR044974">
    <property type="entry name" value="Disease_R_plants"/>
</dbReference>
<dbReference type="SUPFAM" id="SSF52540">
    <property type="entry name" value="P-loop containing nucleoside triphosphate hydrolases"/>
    <property type="match status" value="1"/>
</dbReference>
<proteinExistence type="predicted"/>
<dbReference type="Proteomes" id="UP001634007">
    <property type="component" value="Unassembled WGS sequence"/>
</dbReference>
<feature type="domain" description="TIR" evidence="4">
    <location>
        <begin position="17"/>
        <end position="177"/>
    </location>
</feature>
<dbReference type="PRINTS" id="PR00364">
    <property type="entry name" value="DISEASERSIST"/>
</dbReference>
<keyword evidence="2" id="KW-0677">Repeat</keyword>
<sequence>MDISHVTDQSSSMSRQPLYEVFLSFSGADMRRGFADFLYTMLTDVGISVFRDEEELERSEETFPQPIQVIEQCKISIPIISKEYASSQSCLLELEQMVECMDNKSRIIIPIFYYIDPSDVRNCSGPSERALDEHEKQNCIPPLHRIGELEGHHLHEKSEVSPGEVVRQIVCQVEQMLKKQDLVVPKQLVGVDSHVQGIMAKLKVDYRNGQAVKIGDSSVTVLGIFGIPGVGKTVLAKYVYNQLYHLFDACSFLGEIQAEIDHHDILSVQNNLISDLDKGNATKFDSSEKALLHIRKNFCTVKVLVLLDDVTNHEQLSALVGKLDWLDPGSRVILTSQTQDVLININVAEIFVLEPMKQDEALKLFRRHAFGTDSPHEEYNKLSTDIVAATGRLPLALEVAGSSLFLVKSKKAWRETLTALEVAPHKRVRAALEKSYNNLDERAQQIFLDIAYFFNGMDKRIAHYMWDVDNYSPSTSIQALHARCFVEIGEDEELLMHEILKKFGQEIVKNENRDEPFKRSWLCDHKEALHVLKIRKGTAYVEALGLEFGDGYEENVSLVCNKFDGLQNLRFLKLDKANIQGNFRNRFRSLRWLDWQGCPKIFKDRLNLNLQNLVILDLSGSQVHVDWSGWKLLAKGMKVKVLNLTGCVQLTATPTFPPSMELERLILEGCSNLAVIHPSVSNLEKLVSLNMKGCSLLRELPDLGPMSDLKELVIDGTSISRLNVQEGSMKILKFLSARNCKNLTEVSDSIRYLESLKHLSLDGSKINTLPESIGSLEELKTLSLRLSDLPDGIGGLRSLQFLDLSYTAIKKLPTSVEDLKAMEVLRMRGTFIQELPETILNREKPVEIDISLCQELEAEIHFDIERLSSFAIMNER</sequence>
<dbReference type="InterPro" id="IPR042197">
    <property type="entry name" value="Apaf_helical"/>
</dbReference>
<dbReference type="InterPro" id="IPR036390">
    <property type="entry name" value="WH_DNA-bd_sf"/>
</dbReference>
<dbReference type="Pfam" id="PF01582">
    <property type="entry name" value="TIR"/>
    <property type="match status" value="1"/>
</dbReference>
<dbReference type="SUPFAM" id="SSF46785">
    <property type="entry name" value="Winged helix' DNA-binding domain"/>
    <property type="match status" value="1"/>
</dbReference>
<dbReference type="InterPro" id="IPR000157">
    <property type="entry name" value="TIR_dom"/>
</dbReference>
<reference evidence="5 6" key="1">
    <citation type="submission" date="2024-11" db="EMBL/GenBank/DDBJ databases">
        <title>Chromosome-level genome assembly of Eucalyptus globulus Labill. provides insights into its genome evolution.</title>
        <authorList>
            <person name="Li X."/>
        </authorList>
    </citation>
    <scope>NUCLEOTIDE SEQUENCE [LARGE SCALE GENOMIC DNA]</scope>
    <source>
        <strain evidence="5">CL2024</strain>
        <tissue evidence="5">Fresh tender leaves</tissue>
    </source>
</reference>
<dbReference type="InterPro" id="IPR058192">
    <property type="entry name" value="WHD_ROQ1-like"/>
</dbReference>
<dbReference type="InterPro" id="IPR002182">
    <property type="entry name" value="NB-ARC"/>
</dbReference>
<gene>
    <name evidence="5" type="ORF">ACJRO7_022175</name>
</gene>
<keyword evidence="3" id="KW-0611">Plant defense</keyword>
<dbReference type="Gene3D" id="3.40.50.10140">
    <property type="entry name" value="Toll/interleukin-1 receptor homology (TIR) domain"/>
    <property type="match status" value="1"/>
</dbReference>
<dbReference type="Gene3D" id="1.10.8.430">
    <property type="entry name" value="Helical domain of apoptotic protease-activating factors"/>
    <property type="match status" value="1"/>
</dbReference>
<name>A0ABD3KRT4_EUCGL</name>
<dbReference type="PANTHER" id="PTHR11017">
    <property type="entry name" value="LEUCINE-RICH REPEAT-CONTAINING PROTEIN"/>
    <property type="match status" value="1"/>
</dbReference>
<organism evidence="5 6">
    <name type="scientific">Eucalyptus globulus</name>
    <name type="common">Tasmanian blue gum</name>
    <dbReference type="NCBI Taxonomy" id="34317"/>
    <lineage>
        <taxon>Eukaryota</taxon>
        <taxon>Viridiplantae</taxon>
        <taxon>Streptophyta</taxon>
        <taxon>Embryophyta</taxon>
        <taxon>Tracheophyta</taxon>
        <taxon>Spermatophyta</taxon>
        <taxon>Magnoliopsida</taxon>
        <taxon>eudicotyledons</taxon>
        <taxon>Gunneridae</taxon>
        <taxon>Pentapetalae</taxon>
        <taxon>rosids</taxon>
        <taxon>malvids</taxon>
        <taxon>Myrtales</taxon>
        <taxon>Myrtaceae</taxon>
        <taxon>Myrtoideae</taxon>
        <taxon>Eucalypteae</taxon>
        <taxon>Eucalyptus</taxon>
    </lineage>
</organism>
<dbReference type="Gene3D" id="3.40.50.300">
    <property type="entry name" value="P-loop containing nucleotide triphosphate hydrolases"/>
    <property type="match status" value="1"/>
</dbReference>
<dbReference type="SMART" id="SM00255">
    <property type="entry name" value="TIR"/>
    <property type="match status" value="1"/>
</dbReference>
<dbReference type="Pfam" id="PF23282">
    <property type="entry name" value="WHD_ROQ1"/>
    <property type="match status" value="1"/>
</dbReference>
<dbReference type="SMART" id="SM00369">
    <property type="entry name" value="LRR_TYP"/>
    <property type="match status" value="3"/>
</dbReference>
<evidence type="ECO:0000256" key="2">
    <source>
        <dbReference type="ARBA" id="ARBA00022737"/>
    </source>
</evidence>
<evidence type="ECO:0000256" key="1">
    <source>
        <dbReference type="ARBA" id="ARBA00022614"/>
    </source>
</evidence>
<protein>
    <recommendedName>
        <fullName evidence="4">TIR domain-containing protein</fullName>
    </recommendedName>
</protein>
<dbReference type="PROSITE" id="PS50104">
    <property type="entry name" value="TIR"/>
    <property type="match status" value="1"/>
</dbReference>
<evidence type="ECO:0000256" key="3">
    <source>
        <dbReference type="ARBA" id="ARBA00022821"/>
    </source>
</evidence>
<evidence type="ECO:0000313" key="6">
    <source>
        <dbReference type="Proteomes" id="UP001634007"/>
    </source>
</evidence>
<comment type="caution">
    <text evidence="5">The sequence shown here is derived from an EMBL/GenBank/DDBJ whole genome shotgun (WGS) entry which is preliminary data.</text>
</comment>
<keyword evidence="1" id="KW-0433">Leucine-rich repeat</keyword>
<dbReference type="Pfam" id="PF00931">
    <property type="entry name" value="NB-ARC"/>
    <property type="match status" value="1"/>
</dbReference>
<evidence type="ECO:0000313" key="5">
    <source>
        <dbReference type="EMBL" id="KAL3741014.1"/>
    </source>
</evidence>
<dbReference type="InterPro" id="IPR027417">
    <property type="entry name" value="P-loop_NTPase"/>
</dbReference>
<accession>A0ABD3KRT4</accession>
<keyword evidence="6" id="KW-1185">Reference proteome</keyword>
<dbReference type="SUPFAM" id="SSF52200">
    <property type="entry name" value="Toll/Interleukin receptor TIR domain"/>
    <property type="match status" value="1"/>
</dbReference>
<dbReference type="InterPro" id="IPR003591">
    <property type="entry name" value="Leu-rich_rpt_typical-subtyp"/>
</dbReference>
<dbReference type="InterPro" id="IPR032675">
    <property type="entry name" value="LRR_dom_sf"/>
</dbReference>
<evidence type="ECO:0000259" key="4">
    <source>
        <dbReference type="PROSITE" id="PS50104"/>
    </source>
</evidence>
<dbReference type="SUPFAM" id="SSF52058">
    <property type="entry name" value="L domain-like"/>
    <property type="match status" value="1"/>
</dbReference>
<dbReference type="EMBL" id="JBJKBG010000005">
    <property type="protein sequence ID" value="KAL3741014.1"/>
    <property type="molecule type" value="Genomic_DNA"/>
</dbReference>